<feature type="transmembrane region" description="Helical" evidence="1">
    <location>
        <begin position="32"/>
        <end position="50"/>
    </location>
</feature>
<dbReference type="PANTHER" id="PTHR40042:SF1">
    <property type="entry name" value="DUF1405 DOMAIN-CONTAINING PROTEIN"/>
    <property type="match status" value="1"/>
</dbReference>
<keyword evidence="1" id="KW-0472">Membrane</keyword>
<keyword evidence="3" id="KW-1185">Reference proteome</keyword>
<comment type="caution">
    <text evidence="2">The sequence shown here is derived from an EMBL/GenBank/DDBJ whole genome shotgun (WGS) entry which is preliminary data.</text>
</comment>
<dbReference type="InterPro" id="IPR009845">
    <property type="entry name" value="DUF1405"/>
</dbReference>
<protein>
    <recommendedName>
        <fullName evidence="4">DUF1405 domain-containing protein</fullName>
    </recommendedName>
</protein>
<feature type="transmembrane region" description="Helical" evidence="1">
    <location>
        <begin position="133"/>
        <end position="152"/>
    </location>
</feature>
<dbReference type="AlphaFoldDB" id="M0KJ48"/>
<keyword evidence="1" id="KW-1133">Transmembrane helix</keyword>
<feature type="transmembrane region" description="Helical" evidence="1">
    <location>
        <begin position="192"/>
        <end position="213"/>
    </location>
</feature>
<dbReference type="Pfam" id="PF07187">
    <property type="entry name" value="DUF1405"/>
    <property type="match status" value="1"/>
</dbReference>
<accession>M0KJ48</accession>
<proteinExistence type="predicted"/>
<dbReference type="Proteomes" id="UP000011623">
    <property type="component" value="Unassembled WGS sequence"/>
</dbReference>
<evidence type="ECO:0000313" key="3">
    <source>
        <dbReference type="Proteomes" id="UP000011623"/>
    </source>
</evidence>
<keyword evidence="1" id="KW-0812">Transmembrane</keyword>
<evidence type="ECO:0008006" key="4">
    <source>
        <dbReference type="Google" id="ProtNLM"/>
    </source>
</evidence>
<feature type="transmembrane region" description="Helical" evidence="1">
    <location>
        <begin position="99"/>
        <end position="121"/>
    </location>
</feature>
<gene>
    <name evidence="2" type="ORF">C442_11851</name>
</gene>
<feature type="transmembrane region" description="Helical" evidence="1">
    <location>
        <begin position="70"/>
        <end position="87"/>
    </location>
</feature>
<sequence length="223" mass="24694">MPRPAPIRSMSEQRGPLPRRYARYYLEQTPSLVWLLVVNAVAMLVGIRYYVETMPEVSTFLWPLYADSPVALFLMTLSVATLLPFLGKSLDEVPLTVPLAYLHTIALVWLIKMGLWTVVALNIGFDAYFPAPWAYFGIIVTHLGFVAEGLLVPHYARTTRGALVTALVLALGNDVLDYGFGYHPPLRYDPGLVLPLATVALSVLSVVIAWRLLPMVAPTQKTA</sequence>
<organism evidence="2 3">
    <name type="scientific">Haloarcula amylolytica JCM 13557</name>
    <dbReference type="NCBI Taxonomy" id="1227452"/>
    <lineage>
        <taxon>Archaea</taxon>
        <taxon>Methanobacteriati</taxon>
        <taxon>Methanobacteriota</taxon>
        <taxon>Stenosarchaea group</taxon>
        <taxon>Halobacteria</taxon>
        <taxon>Halobacteriales</taxon>
        <taxon>Haloarculaceae</taxon>
        <taxon>Haloarcula</taxon>
    </lineage>
</organism>
<dbReference type="PATRIC" id="fig|1227452.3.peg.2369"/>
<evidence type="ECO:0000313" key="2">
    <source>
        <dbReference type="EMBL" id="EMA20199.1"/>
    </source>
</evidence>
<feature type="transmembrane region" description="Helical" evidence="1">
    <location>
        <begin position="161"/>
        <end position="180"/>
    </location>
</feature>
<reference evidence="2 3" key="1">
    <citation type="journal article" date="2014" name="PLoS Genet.">
        <title>Phylogenetically driven sequencing of extremely halophilic archaea reveals strategies for static and dynamic osmo-response.</title>
        <authorList>
            <person name="Becker E.A."/>
            <person name="Seitzer P.M."/>
            <person name="Tritt A."/>
            <person name="Larsen D."/>
            <person name="Krusor M."/>
            <person name="Yao A.I."/>
            <person name="Wu D."/>
            <person name="Madern D."/>
            <person name="Eisen J.A."/>
            <person name="Darling A.E."/>
            <person name="Facciotti M.T."/>
        </authorList>
    </citation>
    <scope>NUCLEOTIDE SEQUENCE [LARGE SCALE GENOMIC DNA]</scope>
    <source>
        <strain evidence="2 3">JCM 13557</strain>
    </source>
</reference>
<name>M0KJ48_9EURY</name>
<evidence type="ECO:0000256" key="1">
    <source>
        <dbReference type="SAM" id="Phobius"/>
    </source>
</evidence>
<dbReference type="PANTHER" id="PTHR40042">
    <property type="entry name" value="HYPOTHETICAL MEMBRANE SPANNING PROTEIN"/>
    <property type="match status" value="1"/>
</dbReference>
<dbReference type="EMBL" id="AOLW01000022">
    <property type="protein sequence ID" value="EMA20199.1"/>
    <property type="molecule type" value="Genomic_DNA"/>
</dbReference>